<sequence length="174" mass="19349">MNKTITEATIKLVQVDTIVPYSEVIARLDEEVNKTGSQNIIGSLMKTQTQGQFVAAVENTIKSDFLYFNEIPHHKLLRFDGATRPAIVVYYIGNPVIAQVILKHNPLAAYNIPPRLMIIEKPNGAGASLHYNLFSSVMGLRSGENPPELQEELDILDRKMDKLVTTITTPKFAA</sequence>
<dbReference type="EMBL" id="MU155165">
    <property type="protein sequence ID" value="KAF9482453.1"/>
    <property type="molecule type" value="Genomic_DNA"/>
</dbReference>
<evidence type="ECO:0000259" key="1">
    <source>
        <dbReference type="Pfam" id="PF03625"/>
    </source>
</evidence>
<proteinExistence type="predicted"/>
<dbReference type="OrthoDB" id="5190258at2759"/>
<comment type="caution">
    <text evidence="2">The sequence shown here is derived from an EMBL/GenBank/DDBJ whole genome shotgun (WGS) entry which is preliminary data.</text>
</comment>
<keyword evidence="3" id="KW-1185">Reference proteome</keyword>
<gene>
    <name evidence="2" type="ORF">BDN70DRAFT_427661</name>
</gene>
<evidence type="ECO:0000313" key="2">
    <source>
        <dbReference type="EMBL" id="KAF9482453.1"/>
    </source>
</evidence>
<accession>A0A9P6D4A3</accession>
<dbReference type="Proteomes" id="UP000807469">
    <property type="component" value="Unassembled WGS sequence"/>
</dbReference>
<dbReference type="Pfam" id="PF03625">
    <property type="entry name" value="DUF302"/>
    <property type="match status" value="1"/>
</dbReference>
<feature type="domain" description="DUF302" evidence="1">
    <location>
        <begin position="81"/>
        <end position="124"/>
    </location>
</feature>
<reference evidence="2" key="1">
    <citation type="submission" date="2020-11" db="EMBL/GenBank/DDBJ databases">
        <authorList>
            <consortium name="DOE Joint Genome Institute"/>
            <person name="Ahrendt S."/>
            <person name="Riley R."/>
            <person name="Andreopoulos W."/>
            <person name="Labutti K."/>
            <person name="Pangilinan J."/>
            <person name="Ruiz-Duenas F.J."/>
            <person name="Barrasa J.M."/>
            <person name="Sanchez-Garcia M."/>
            <person name="Camarero S."/>
            <person name="Miyauchi S."/>
            <person name="Serrano A."/>
            <person name="Linde D."/>
            <person name="Babiker R."/>
            <person name="Drula E."/>
            <person name="Ayuso-Fernandez I."/>
            <person name="Pacheco R."/>
            <person name="Padilla G."/>
            <person name="Ferreira P."/>
            <person name="Barriuso J."/>
            <person name="Kellner H."/>
            <person name="Castanera R."/>
            <person name="Alfaro M."/>
            <person name="Ramirez L."/>
            <person name="Pisabarro A.G."/>
            <person name="Kuo A."/>
            <person name="Tritt A."/>
            <person name="Lipzen A."/>
            <person name="He G."/>
            <person name="Yan M."/>
            <person name="Ng V."/>
            <person name="Cullen D."/>
            <person name="Martin F."/>
            <person name="Rosso M.-N."/>
            <person name="Henrissat B."/>
            <person name="Hibbett D."/>
            <person name="Martinez A.T."/>
            <person name="Grigoriev I.V."/>
        </authorList>
    </citation>
    <scope>NUCLEOTIDE SEQUENCE</scope>
    <source>
        <strain evidence="2">CIRM-BRFM 674</strain>
    </source>
</reference>
<dbReference type="InterPro" id="IPR035923">
    <property type="entry name" value="TT1751-like_sf"/>
</dbReference>
<dbReference type="CDD" id="cd14797">
    <property type="entry name" value="DUF302"/>
    <property type="match status" value="1"/>
</dbReference>
<dbReference type="SUPFAM" id="SSF103247">
    <property type="entry name" value="TT1751-like"/>
    <property type="match status" value="1"/>
</dbReference>
<protein>
    <recommendedName>
        <fullName evidence="1">DUF302 domain-containing protein</fullName>
    </recommendedName>
</protein>
<dbReference type="AlphaFoldDB" id="A0A9P6D4A3"/>
<dbReference type="InterPro" id="IPR005180">
    <property type="entry name" value="DUF302"/>
</dbReference>
<organism evidence="2 3">
    <name type="scientific">Pholiota conissans</name>
    <dbReference type="NCBI Taxonomy" id="109636"/>
    <lineage>
        <taxon>Eukaryota</taxon>
        <taxon>Fungi</taxon>
        <taxon>Dikarya</taxon>
        <taxon>Basidiomycota</taxon>
        <taxon>Agaricomycotina</taxon>
        <taxon>Agaricomycetes</taxon>
        <taxon>Agaricomycetidae</taxon>
        <taxon>Agaricales</taxon>
        <taxon>Agaricineae</taxon>
        <taxon>Strophariaceae</taxon>
        <taxon>Pholiota</taxon>
    </lineage>
</organism>
<evidence type="ECO:0000313" key="3">
    <source>
        <dbReference type="Proteomes" id="UP000807469"/>
    </source>
</evidence>
<dbReference type="Gene3D" id="3.30.310.70">
    <property type="entry name" value="TT1751-like domain"/>
    <property type="match status" value="1"/>
</dbReference>
<name>A0A9P6D4A3_9AGAR</name>